<dbReference type="PANTHER" id="PTHR43405">
    <property type="entry name" value="GLYCOSYL HYDROLASE DIGH"/>
    <property type="match status" value="1"/>
</dbReference>
<sequence>MNKREFLKAGLLAGVASQLPLAGNAAVETAKSSRKKAMKNWVWINPNPKDTDDELSTRYTAFKESGITGVFFEADSERHFRAAKAKGLEAHRWMWTFNRAELVTEKPEWYSKNRKGESCADHPPYVQYYRWLCPSRPEVQEYLTKTVDDILAKDYIDGIHLDYVRYCDVILPVNLWDHYKLDQTKELPEYDFCYCEVCKAKFKEQYNLDLDQIQYPEASLSWRLFRYNNITRVVNGISAVAHQHKKQITAAVFPTPEVARRNVRQDWTNWKMDGICPMIYHGFYKEGVSWIGDAVAEGVHFLAGKFPLYAGLYLSDFKNDEQIRTGIQVALKNGAMGVSFFGNVRPEVLAILKDEVAVFKASS</sequence>
<dbReference type="InterPro" id="IPR052177">
    <property type="entry name" value="Divisome_Glycosyl_Hydrolase"/>
</dbReference>
<dbReference type="OrthoDB" id="100605at2"/>
<accession>A0A494VNI0</accession>
<gene>
    <name evidence="3" type="ORF">HYN43_017360</name>
</gene>
<keyword evidence="4" id="KW-1185">Reference proteome</keyword>
<dbReference type="EMBL" id="CP032869">
    <property type="protein sequence ID" value="AYL96966.1"/>
    <property type="molecule type" value="Genomic_DNA"/>
</dbReference>
<dbReference type="Gene3D" id="3.20.20.80">
    <property type="entry name" value="Glycosidases"/>
    <property type="match status" value="1"/>
</dbReference>
<reference evidence="3 4" key="1">
    <citation type="submission" date="2018-10" db="EMBL/GenBank/DDBJ databases">
        <title>Genome sequencing of Mucilaginibacter sp. HYN0043.</title>
        <authorList>
            <person name="Kim M."/>
            <person name="Yi H."/>
        </authorList>
    </citation>
    <scope>NUCLEOTIDE SEQUENCE [LARGE SCALE GENOMIC DNA]</scope>
    <source>
        <strain evidence="3 4">HYN0043</strain>
    </source>
</reference>
<keyword evidence="1" id="KW-0732">Signal</keyword>
<dbReference type="InterPro" id="IPR003790">
    <property type="entry name" value="GHL10"/>
</dbReference>
<evidence type="ECO:0000256" key="1">
    <source>
        <dbReference type="ARBA" id="ARBA00022729"/>
    </source>
</evidence>
<dbReference type="RefSeq" id="WP_119410553.1">
    <property type="nucleotide sequence ID" value="NZ_CP032869.1"/>
</dbReference>
<evidence type="ECO:0000259" key="2">
    <source>
        <dbReference type="Pfam" id="PF02638"/>
    </source>
</evidence>
<dbReference type="InterPro" id="IPR017853">
    <property type="entry name" value="GH"/>
</dbReference>
<feature type="domain" description="Glycosyl hydrolase-like 10" evidence="2">
    <location>
        <begin position="82"/>
        <end position="289"/>
    </location>
</feature>
<proteinExistence type="predicted"/>
<organism evidence="3 4">
    <name type="scientific">Mucilaginibacter celer</name>
    <dbReference type="NCBI Taxonomy" id="2305508"/>
    <lineage>
        <taxon>Bacteria</taxon>
        <taxon>Pseudomonadati</taxon>
        <taxon>Bacteroidota</taxon>
        <taxon>Sphingobacteriia</taxon>
        <taxon>Sphingobacteriales</taxon>
        <taxon>Sphingobacteriaceae</taxon>
        <taxon>Mucilaginibacter</taxon>
    </lineage>
</organism>
<dbReference type="SUPFAM" id="SSF51445">
    <property type="entry name" value="(Trans)glycosidases"/>
    <property type="match status" value="1"/>
</dbReference>
<dbReference type="Proteomes" id="UP000270046">
    <property type="component" value="Chromosome"/>
</dbReference>
<evidence type="ECO:0000313" key="4">
    <source>
        <dbReference type="Proteomes" id="UP000270046"/>
    </source>
</evidence>
<protein>
    <submittedName>
        <fullName evidence="3">Tat pathway signal protein</fullName>
    </submittedName>
</protein>
<dbReference type="Pfam" id="PF02638">
    <property type="entry name" value="GHL10"/>
    <property type="match status" value="1"/>
</dbReference>
<dbReference type="AlphaFoldDB" id="A0A494VNI0"/>
<dbReference type="KEGG" id="muh:HYN43_017360"/>
<dbReference type="PANTHER" id="PTHR43405:SF1">
    <property type="entry name" value="GLYCOSYL HYDROLASE DIGH"/>
    <property type="match status" value="1"/>
</dbReference>
<evidence type="ECO:0000313" key="3">
    <source>
        <dbReference type="EMBL" id="AYL96966.1"/>
    </source>
</evidence>
<name>A0A494VNI0_9SPHI</name>